<dbReference type="GeneID" id="20081348"/>
<feature type="compositionally biased region" description="Low complexity" evidence="1">
    <location>
        <begin position="161"/>
        <end position="173"/>
    </location>
</feature>
<gene>
    <name evidence="5" type="ORF">H310_04298</name>
</gene>
<feature type="transmembrane region" description="Helical" evidence="2">
    <location>
        <begin position="481"/>
        <end position="507"/>
    </location>
</feature>
<evidence type="ECO:0000256" key="3">
    <source>
        <dbReference type="SAM" id="SignalP"/>
    </source>
</evidence>
<feature type="domain" description="TRP C-terminal" evidence="4">
    <location>
        <begin position="466"/>
        <end position="738"/>
    </location>
</feature>
<feature type="signal peptide" evidence="3">
    <location>
        <begin position="1"/>
        <end position="19"/>
    </location>
</feature>
<dbReference type="OrthoDB" id="5312224at2759"/>
<feature type="region of interest" description="Disordered" evidence="1">
    <location>
        <begin position="137"/>
        <end position="173"/>
    </location>
</feature>
<dbReference type="EMBL" id="KI913957">
    <property type="protein sequence ID" value="ETW05380.1"/>
    <property type="molecule type" value="Genomic_DNA"/>
</dbReference>
<keyword evidence="2" id="KW-0812">Transmembrane</keyword>
<evidence type="ECO:0000256" key="2">
    <source>
        <dbReference type="SAM" id="Phobius"/>
    </source>
</evidence>
<dbReference type="STRING" id="157072.A0A024UG67"/>
<evidence type="ECO:0000256" key="1">
    <source>
        <dbReference type="SAM" id="MobiDB-lite"/>
    </source>
</evidence>
<feature type="transmembrane region" description="Helical" evidence="2">
    <location>
        <begin position="528"/>
        <end position="551"/>
    </location>
</feature>
<dbReference type="InterPro" id="IPR010308">
    <property type="entry name" value="TRP_C"/>
</dbReference>
<reference evidence="5" key="1">
    <citation type="submission" date="2013-12" db="EMBL/GenBank/DDBJ databases">
        <title>The Genome Sequence of Aphanomyces invadans NJM9701.</title>
        <authorList>
            <consortium name="The Broad Institute Genomics Platform"/>
            <person name="Russ C."/>
            <person name="Tyler B."/>
            <person name="van West P."/>
            <person name="Dieguez-Uribeondo J."/>
            <person name="Young S.K."/>
            <person name="Zeng Q."/>
            <person name="Gargeya S."/>
            <person name="Fitzgerald M."/>
            <person name="Abouelleil A."/>
            <person name="Alvarado L."/>
            <person name="Chapman S.B."/>
            <person name="Gainer-Dewar J."/>
            <person name="Goldberg J."/>
            <person name="Griggs A."/>
            <person name="Gujja S."/>
            <person name="Hansen M."/>
            <person name="Howarth C."/>
            <person name="Imamovic A."/>
            <person name="Ireland A."/>
            <person name="Larimer J."/>
            <person name="McCowan C."/>
            <person name="Murphy C."/>
            <person name="Pearson M."/>
            <person name="Poon T.W."/>
            <person name="Priest M."/>
            <person name="Roberts A."/>
            <person name="Saif S."/>
            <person name="Shea T."/>
            <person name="Sykes S."/>
            <person name="Wortman J."/>
            <person name="Nusbaum C."/>
            <person name="Birren B."/>
        </authorList>
    </citation>
    <scope>NUCLEOTIDE SEQUENCE [LARGE SCALE GENOMIC DNA]</scope>
    <source>
        <strain evidence="5">NJM9701</strain>
    </source>
</reference>
<feature type="region of interest" description="Disordered" evidence="1">
    <location>
        <begin position="64"/>
        <end position="87"/>
    </location>
</feature>
<name>A0A024UG67_9STRA</name>
<dbReference type="RefSeq" id="XP_008866817.1">
    <property type="nucleotide sequence ID" value="XM_008868595.1"/>
</dbReference>
<feature type="region of interest" description="Disordered" evidence="1">
    <location>
        <begin position="313"/>
        <end position="336"/>
    </location>
</feature>
<organism evidence="5">
    <name type="scientific">Aphanomyces invadans</name>
    <dbReference type="NCBI Taxonomy" id="157072"/>
    <lineage>
        <taxon>Eukaryota</taxon>
        <taxon>Sar</taxon>
        <taxon>Stramenopiles</taxon>
        <taxon>Oomycota</taxon>
        <taxon>Saprolegniomycetes</taxon>
        <taxon>Saprolegniales</taxon>
        <taxon>Verrucalvaceae</taxon>
        <taxon>Aphanomyces</taxon>
    </lineage>
</organism>
<feature type="compositionally biased region" description="Low complexity" evidence="1">
    <location>
        <begin position="314"/>
        <end position="334"/>
    </location>
</feature>
<dbReference type="RefSeq" id="XP_008866818.1">
    <property type="nucleotide sequence ID" value="XM_008868596.1"/>
</dbReference>
<dbReference type="RefSeq" id="XP_008866819.1">
    <property type="nucleotide sequence ID" value="XM_008868597.1"/>
</dbReference>
<dbReference type="GO" id="GO:0055085">
    <property type="term" value="P:transmembrane transport"/>
    <property type="evidence" value="ECO:0007669"/>
    <property type="project" value="TreeGrafter"/>
</dbReference>
<dbReference type="AlphaFoldDB" id="A0A024UG67"/>
<dbReference type="GO" id="GO:0016020">
    <property type="term" value="C:membrane"/>
    <property type="evidence" value="ECO:0007669"/>
    <property type="project" value="TreeGrafter"/>
</dbReference>
<keyword evidence="2" id="KW-0472">Membrane</keyword>
<dbReference type="PANTHER" id="PTHR31145">
    <property type="entry name" value="INTEGRAL MEMBRANE PROTEIN (AFU_ORTHOLOGUE AFUA_7G01610)"/>
    <property type="match status" value="1"/>
</dbReference>
<feature type="transmembrane region" description="Helical" evidence="2">
    <location>
        <begin position="681"/>
        <end position="702"/>
    </location>
</feature>
<feature type="transmembrane region" description="Helical" evidence="2">
    <location>
        <begin position="563"/>
        <end position="586"/>
    </location>
</feature>
<evidence type="ECO:0000313" key="5">
    <source>
        <dbReference type="EMBL" id="ETW05381.1"/>
    </source>
</evidence>
<feature type="transmembrane region" description="Helical" evidence="2">
    <location>
        <begin position="714"/>
        <end position="739"/>
    </location>
</feature>
<feature type="compositionally biased region" description="Basic and acidic residues" evidence="1">
    <location>
        <begin position="824"/>
        <end position="837"/>
    </location>
</feature>
<dbReference type="Pfam" id="PF06011">
    <property type="entry name" value="TRP"/>
    <property type="match status" value="1"/>
</dbReference>
<feature type="chain" id="PRO_5007368800" description="TRP C-terminal domain-containing protein" evidence="3">
    <location>
        <begin position="20"/>
        <end position="837"/>
    </location>
</feature>
<feature type="transmembrane region" description="Helical" evidence="2">
    <location>
        <begin position="653"/>
        <end position="669"/>
    </location>
</feature>
<dbReference type="VEuPathDB" id="FungiDB:H310_04298"/>
<dbReference type="PANTHER" id="PTHR31145:SF6">
    <property type="entry name" value="INTEGRAL MEMBRANE PROTEIN (AFU_ORTHOLOGUE AFUA_7G01610)"/>
    <property type="match status" value="1"/>
</dbReference>
<proteinExistence type="predicted"/>
<protein>
    <recommendedName>
        <fullName evidence="4">TRP C-terminal domain-containing protein</fullName>
    </recommendedName>
</protein>
<feature type="compositionally biased region" description="Low complexity" evidence="1">
    <location>
        <begin position="64"/>
        <end position="78"/>
    </location>
</feature>
<keyword evidence="3" id="KW-0732">Signal</keyword>
<sequence>MRVVLPALVFLASLHASDAAQTCRLSLNVANVANPTQAPVVTTTSPVTTPGGNTTNATNVVVTSPAPTTSVPGGSTTALPSTLKPDKTTLAPPTTIAITTVAVPTTVALTTAAPATTPKEVSASRFLKDSSALPTTTVAPTTTASTLSGKTTPSPATTENATSSKVPSTTVASSTTSTTFGTIVCDETFYGLWAKKGITCGGVALNVSHVLDQECKVYRGTLSLTNSSTAGSTACFSSCYIPACVDKKWDYSDPLGIDSSIYKDLTFSDWFGSTAATLAPSLSAIPTSSFNPSFSCEKYSMCQCPAANIVSTDNSTATNGTTPNNGGTSGSSANDVWSDGSKKTNLDYAGQVTSSVSTSITYTTIAATTTMVIASSVGVVSSSASAAAAGVSTAGSASTAGTTLDIAQFAVCTGALSLPGASNTLRLVATQMSFSTFTWFSFGDDDKSGKRKLVEEYRGPREQDKGGMFEYTSRLGIKPHMLMYVTLAGVASVLGGVGILLILVVLVGNNLSCVKDKASFRQDCLDRAIGALVLVAVISQYALGMVCMFQVCLTLKNSRGATVTAELFVAIATLVILAIGIIVYSLHIVRKNKEEIQDIGTAAHFDKSIHKRFGTLYDQYTFENRYFFVAKMSLALLSGMVTGTFAITGKTQLILLISMHVAFFLLLEVRKPHSAKFVQNTSVMIVILKVVVFGLSFFLLTAATENLPWAVQNVVSYVILALQLVVLLCLLVRQLYIFWKTRQIKNQKDESGVAADEFTPPHLQMHAFDSLPPSMKQGQREWTSEYYSDQNYRAPPAQNPPRQPYQQTTSLREIRPAPGHVSGKRFDDGHDPNEYAI</sequence>
<feature type="transmembrane region" description="Helical" evidence="2">
    <location>
        <begin position="626"/>
        <end position="647"/>
    </location>
</feature>
<feature type="compositionally biased region" description="Low complexity" evidence="1">
    <location>
        <begin position="137"/>
        <end position="152"/>
    </location>
</feature>
<evidence type="ECO:0000259" key="4">
    <source>
        <dbReference type="Pfam" id="PF06011"/>
    </source>
</evidence>
<dbReference type="EMBL" id="KI913957">
    <property type="protein sequence ID" value="ETW05379.1"/>
    <property type="molecule type" value="Genomic_DNA"/>
</dbReference>
<dbReference type="InterPro" id="IPR040241">
    <property type="entry name" value="TRP_Flc/Pkd2-like"/>
</dbReference>
<keyword evidence="2" id="KW-1133">Transmembrane helix</keyword>
<feature type="region of interest" description="Disordered" evidence="1">
    <location>
        <begin position="790"/>
        <end position="837"/>
    </location>
</feature>
<dbReference type="EMBL" id="KI913957">
    <property type="protein sequence ID" value="ETW05381.1"/>
    <property type="molecule type" value="Genomic_DNA"/>
</dbReference>
<accession>A0A024UG67</accession>